<keyword evidence="2" id="KW-1185">Reference proteome</keyword>
<organism evidence="1 2">
    <name type="scientific">Nocardioides humilatus</name>
    <dbReference type="NCBI Taxonomy" id="2607660"/>
    <lineage>
        <taxon>Bacteria</taxon>
        <taxon>Bacillati</taxon>
        <taxon>Actinomycetota</taxon>
        <taxon>Actinomycetes</taxon>
        <taxon>Propionibacteriales</taxon>
        <taxon>Nocardioidaceae</taxon>
        <taxon>Nocardioides</taxon>
    </lineage>
</organism>
<accession>A0A5B1LN21</accession>
<dbReference type="SUPFAM" id="SSF55718">
    <property type="entry name" value="SCP-like"/>
    <property type="match status" value="1"/>
</dbReference>
<dbReference type="RefSeq" id="WP_149727347.1">
    <property type="nucleotide sequence ID" value="NZ_VUJV01000001.1"/>
</dbReference>
<dbReference type="InterPro" id="IPR036527">
    <property type="entry name" value="SCP2_sterol-bd_dom_sf"/>
</dbReference>
<reference evidence="1 2" key="1">
    <citation type="submission" date="2019-09" db="EMBL/GenBank/DDBJ databases">
        <title>Nocardioides panacisoli sp. nov., isolated from the soil of a ginseng field.</title>
        <authorList>
            <person name="Cho C."/>
        </authorList>
    </citation>
    <scope>NUCLEOTIDE SEQUENCE [LARGE SCALE GENOMIC DNA]</scope>
    <source>
        <strain evidence="1 2">BN130099</strain>
    </source>
</reference>
<name>A0A5B1LN21_9ACTN</name>
<evidence type="ECO:0008006" key="3">
    <source>
        <dbReference type="Google" id="ProtNLM"/>
    </source>
</evidence>
<proteinExistence type="predicted"/>
<reference evidence="1 2" key="2">
    <citation type="submission" date="2019-09" db="EMBL/GenBank/DDBJ databases">
        <authorList>
            <person name="Jin C."/>
        </authorList>
    </citation>
    <scope>NUCLEOTIDE SEQUENCE [LARGE SCALE GENOMIC DNA]</scope>
    <source>
        <strain evidence="1 2">BN130099</strain>
    </source>
</reference>
<dbReference type="AlphaFoldDB" id="A0A5B1LN21"/>
<dbReference type="EMBL" id="VUJV01000001">
    <property type="protein sequence ID" value="KAA1421886.1"/>
    <property type="molecule type" value="Genomic_DNA"/>
</dbReference>
<protein>
    <recommendedName>
        <fullName evidence="3">SCP2 domain-containing protein</fullName>
    </recommendedName>
</protein>
<dbReference type="Gene3D" id="3.30.1050.10">
    <property type="entry name" value="SCP2 sterol-binding domain"/>
    <property type="match status" value="1"/>
</dbReference>
<evidence type="ECO:0000313" key="2">
    <source>
        <dbReference type="Proteomes" id="UP000325003"/>
    </source>
</evidence>
<dbReference type="Proteomes" id="UP000325003">
    <property type="component" value="Unassembled WGS sequence"/>
</dbReference>
<comment type="caution">
    <text evidence="1">The sequence shown here is derived from an EMBL/GenBank/DDBJ whole genome shotgun (WGS) entry which is preliminary data.</text>
</comment>
<evidence type="ECO:0000313" key="1">
    <source>
        <dbReference type="EMBL" id="KAA1421886.1"/>
    </source>
</evidence>
<gene>
    <name evidence="1" type="ORF">F0U44_06360</name>
</gene>
<sequence length="135" mass="14721">MTAFTSSDDMYAVFTPFMQSLTTDPVVGRKFVSANTSFRVNHEDPDGVFLLDATVDPPMLYVGADAEGRPAEVDLTMSAEDGHKFWMGQLNLPVALARRKVKVSGGVARLMGLVPALQPAYELYRSHLVSIGRDA</sequence>